<dbReference type="RefSeq" id="WP_212493769.1">
    <property type="nucleotide sequence ID" value="NZ_JAFCJH010000027.1"/>
</dbReference>
<comment type="cofactor">
    <cofactor evidence="1">
        <name>heme</name>
        <dbReference type="ChEBI" id="CHEBI:30413"/>
    </cofactor>
</comment>
<evidence type="ECO:0000313" key="4">
    <source>
        <dbReference type="EMBL" id="MBR0798491.1"/>
    </source>
</evidence>
<dbReference type="EMBL" id="JAFCJH010000027">
    <property type="protein sequence ID" value="MBR0798491.1"/>
    <property type="molecule type" value="Genomic_DNA"/>
</dbReference>
<accession>A0ABS5FP12</accession>
<comment type="similarity">
    <text evidence="2 3">Belongs to the cytochrome P450 family.</text>
</comment>
<reference evidence="5" key="1">
    <citation type="journal article" date="2021" name="ISME J.">
        <title>Evolutionary origin and ecological implication of a unique nif island in free-living Bradyrhizobium lineages.</title>
        <authorList>
            <person name="Tao J."/>
        </authorList>
    </citation>
    <scope>NUCLEOTIDE SEQUENCE [LARGE SCALE GENOMIC DNA]</scope>
    <source>
        <strain evidence="5">SZCCT0434</strain>
    </source>
</reference>
<gene>
    <name evidence="4" type="ORF">JQ615_24185</name>
</gene>
<keyword evidence="3" id="KW-0408">Iron</keyword>
<dbReference type="SUPFAM" id="SSF48264">
    <property type="entry name" value="Cytochrome P450"/>
    <property type="match status" value="1"/>
</dbReference>
<dbReference type="PROSITE" id="PS00086">
    <property type="entry name" value="CYTOCHROME_P450"/>
    <property type="match status" value="1"/>
</dbReference>
<sequence length="393" mass="43153">MTRAVPIVADIAYHDLLDDPYPIFRRLRATAPAVYVEAAKLTLVTRFADIAAIERDPATYSADNPTSLVNKVMGPTFMRKDGAEHTIGRKAIEPSFRPATIKDHWAPKFTVICERLVRDLAEAGEADLFTALAAPMASLALMEMIGFEPMPWQRLAEWSQALIDGAGNYAGDPEVERKAMQAGADVDAAIEAVLDRHRESPNPTILSSMVNADPPMPIEAIRANIKVIIGGGLNEPRDAILTLVLGLLANPAQKQNVLAQPELWPAALEEAVRWISPIGMYPRRATRTVELSGVTLPQDLQIGLCVGAANRDDQRFPDPDSFDISRPKQSHLAFGAGPHFCAGTWVSRLTVGRIVGPMLFERLRNLRLRDEAPPIVRGWVFRGPVSLPVRWDA</sequence>
<dbReference type="InterPro" id="IPR002397">
    <property type="entry name" value="Cyt_P450_B"/>
</dbReference>
<dbReference type="InterPro" id="IPR001128">
    <property type="entry name" value="Cyt_P450"/>
</dbReference>
<dbReference type="InterPro" id="IPR036396">
    <property type="entry name" value="Cyt_P450_sf"/>
</dbReference>
<evidence type="ECO:0000256" key="3">
    <source>
        <dbReference type="RuleBase" id="RU000461"/>
    </source>
</evidence>
<evidence type="ECO:0000256" key="1">
    <source>
        <dbReference type="ARBA" id="ARBA00001971"/>
    </source>
</evidence>
<proteinExistence type="inferred from homology"/>
<keyword evidence="3" id="KW-0560">Oxidoreductase</keyword>
<organism evidence="4 5">
    <name type="scientific">Bradyrhizobium jicamae</name>
    <dbReference type="NCBI Taxonomy" id="280332"/>
    <lineage>
        <taxon>Bacteria</taxon>
        <taxon>Pseudomonadati</taxon>
        <taxon>Pseudomonadota</taxon>
        <taxon>Alphaproteobacteria</taxon>
        <taxon>Hyphomicrobiales</taxon>
        <taxon>Nitrobacteraceae</taxon>
        <taxon>Bradyrhizobium</taxon>
    </lineage>
</organism>
<keyword evidence="5" id="KW-1185">Reference proteome</keyword>
<dbReference type="Gene3D" id="1.10.630.10">
    <property type="entry name" value="Cytochrome P450"/>
    <property type="match status" value="1"/>
</dbReference>
<dbReference type="InterPro" id="IPR017972">
    <property type="entry name" value="Cyt_P450_CS"/>
</dbReference>
<dbReference type="Pfam" id="PF00067">
    <property type="entry name" value="p450"/>
    <property type="match status" value="1"/>
</dbReference>
<dbReference type="Proteomes" id="UP001315278">
    <property type="component" value="Unassembled WGS sequence"/>
</dbReference>
<evidence type="ECO:0000313" key="5">
    <source>
        <dbReference type="Proteomes" id="UP001315278"/>
    </source>
</evidence>
<name>A0ABS5FP12_9BRAD</name>
<keyword evidence="3" id="KW-0503">Monooxygenase</keyword>
<dbReference type="PANTHER" id="PTHR46696">
    <property type="entry name" value="P450, PUTATIVE (EUROFUNG)-RELATED"/>
    <property type="match status" value="1"/>
</dbReference>
<keyword evidence="3" id="KW-0479">Metal-binding</keyword>
<evidence type="ECO:0000256" key="2">
    <source>
        <dbReference type="ARBA" id="ARBA00010617"/>
    </source>
</evidence>
<dbReference type="PANTHER" id="PTHR46696:SF1">
    <property type="entry name" value="CYTOCHROME P450 YJIB-RELATED"/>
    <property type="match status" value="1"/>
</dbReference>
<dbReference type="PRINTS" id="PR00359">
    <property type="entry name" value="BP450"/>
</dbReference>
<keyword evidence="3" id="KW-0349">Heme</keyword>
<protein>
    <submittedName>
        <fullName evidence="4">Cytochrome P450</fullName>
    </submittedName>
</protein>
<comment type="caution">
    <text evidence="4">The sequence shown here is derived from an EMBL/GenBank/DDBJ whole genome shotgun (WGS) entry which is preliminary data.</text>
</comment>